<protein>
    <recommendedName>
        <fullName evidence="4">NnrS family protein</fullName>
    </recommendedName>
</protein>
<feature type="transmembrane region" description="Helical" evidence="1">
    <location>
        <begin position="43"/>
        <end position="64"/>
    </location>
</feature>
<evidence type="ECO:0000313" key="2">
    <source>
        <dbReference type="EMBL" id="EOA05731.1"/>
    </source>
</evidence>
<feature type="transmembrane region" description="Helical" evidence="1">
    <location>
        <begin position="12"/>
        <end position="31"/>
    </location>
</feature>
<name>A0AAI9IGN2_9BURK</name>
<feature type="transmembrane region" description="Helical" evidence="1">
    <location>
        <begin position="316"/>
        <end position="340"/>
    </location>
</feature>
<dbReference type="Proteomes" id="UP000006772">
    <property type="component" value="Unassembled WGS sequence"/>
</dbReference>
<proteinExistence type="predicted"/>
<gene>
    <name evidence="2" type="ORF">HFRIS_006548</name>
</gene>
<reference evidence="2 3" key="1">
    <citation type="journal article" date="2013" name="Front. Microbiol.">
        <title>The genome of the endophytic bacterium H. frisingense GSF30(T) identifies diverse strategies in the Herbaspirillum genus to interact with plants.</title>
        <authorList>
            <person name="Straub D."/>
            <person name="Rothballer M."/>
            <person name="Hartmann A."/>
            <person name="Ludewig U."/>
        </authorList>
    </citation>
    <scope>NUCLEOTIDE SEQUENCE [LARGE SCALE GENOMIC DNA]</scope>
    <source>
        <strain evidence="2 3">GSF30</strain>
    </source>
</reference>
<accession>A0AAI9IGN2</accession>
<feature type="transmembrane region" description="Helical" evidence="1">
    <location>
        <begin position="346"/>
        <end position="368"/>
    </location>
</feature>
<organism evidence="2 3">
    <name type="scientific">Herbaspirillum frisingense GSF30</name>
    <dbReference type="NCBI Taxonomy" id="864073"/>
    <lineage>
        <taxon>Bacteria</taxon>
        <taxon>Pseudomonadati</taxon>
        <taxon>Pseudomonadota</taxon>
        <taxon>Betaproteobacteria</taxon>
        <taxon>Burkholderiales</taxon>
        <taxon>Oxalobacteraceae</taxon>
        <taxon>Herbaspirillum</taxon>
    </lineage>
</organism>
<feature type="transmembrane region" description="Helical" evidence="1">
    <location>
        <begin position="100"/>
        <end position="123"/>
    </location>
</feature>
<feature type="transmembrane region" description="Helical" evidence="1">
    <location>
        <begin position="243"/>
        <end position="263"/>
    </location>
</feature>
<evidence type="ECO:0000256" key="1">
    <source>
        <dbReference type="SAM" id="Phobius"/>
    </source>
</evidence>
<keyword evidence="1" id="KW-1133">Transmembrane helix</keyword>
<sequence length="380" mass="40528">MPSAVVIARFSVAIALVGMLVCAVLGGLLRAGSLPPLPYGSQLIGQSAGLHAVLMLPVFLGSVIAIERAVAVRLRWAYLAPLCCVAQGLLLLAAEGQQAFPWITALGGAASLCFVAVSALLLARQPATHTMLMLMAALAWLGGNVVQASQRDVNVALLWWFAFVVLTITAERLEMSRLLPRHPVSRPLLLSALLCLLAALVTALVDLRIGLLLFGIALLTLAGWLCCFDVARRTVRSRGLSRYMAVCLLSGYGWLMVSGLGWIGLGLEWGVHPDAGLPLRDVALHALGLGFIWSMVMAHAPVILPAVARVKVLYGPWFYGPLMVMHASLLLRCGGGWWHADLLASGASLNAIAIISFALTMLASAWAWRYRHHGVAADTV</sequence>
<keyword evidence="1" id="KW-0812">Transmembrane</keyword>
<evidence type="ECO:0008006" key="4">
    <source>
        <dbReference type="Google" id="ProtNLM"/>
    </source>
</evidence>
<feature type="transmembrane region" description="Helical" evidence="1">
    <location>
        <begin position="187"/>
        <end position="205"/>
    </location>
</feature>
<evidence type="ECO:0000313" key="3">
    <source>
        <dbReference type="Proteomes" id="UP000006772"/>
    </source>
</evidence>
<feature type="transmembrane region" description="Helical" evidence="1">
    <location>
        <begin position="211"/>
        <end position="231"/>
    </location>
</feature>
<feature type="transmembrane region" description="Helical" evidence="1">
    <location>
        <begin position="283"/>
        <end position="304"/>
    </location>
</feature>
<dbReference type="EMBL" id="AEEC02000006">
    <property type="protein sequence ID" value="EOA05731.1"/>
    <property type="molecule type" value="Genomic_DNA"/>
</dbReference>
<feature type="transmembrane region" description="Helical" evidence="1">
    <location>
        <begin position="130"/>
        <end position="150"/>
    </location>
</feature>
<dbReference type="AlphaFoldDB" id="A0AAI9IGN2"/>
<feature type="transmembrane region" description="Helical" evidence="1">
    <location>
        <begin position="76"/>
        <end position="94"/>
    </location>
</feature>
<feature type="transmembrane region" description="Helical" evidence="1">
    <location>
        <begin position="156"/>
        <end position="175"/>
    </location>
</feature>
<comment type="caution">
    <text evidence="2">The sequence shown here is derived from an EMBL/GenBank/DDBJ whole genome shotgun (WGS) entry which is preliminary data.</text>
</comment>
<keyword evidence="1" id="KW-0472">Membrane</keyword>